<dbReference type="AlphaFoldDB" id="G8TJX5"/>
<dbReference type="GO" id="GO:0004315">
    <property type="term" value="F:3-oxoacyl-[acyl-carrier-protein] synthase activity"/>
    <property type="evidence" value="ECO:0007669"/>
    <property type="project" value="UniProtKB-UniRule"/>
</dbReference>
<evidence type="ECO:0000256" key="10">
    <source>
        <dbReference type="ARBA" id="ARBA00023315"/>
    </source>
</evidence>
<protein>
    <recommendedName>
        <fullName evidence="4 11">3-oxoacyl-[acyl-carrier-protein] synthase 2</fullName>
        <ecNumber evidence="3 11">2.3.1.179</ecNumber>
    </recommendedName>
</protein>
<dbReference type="FunFam" id="3.40.47.10:FF:000018">
    <property type="entry name" value="3-oxoacyl-[acyl-carrier-protein] synthase 2"/>
    <property type="match status" value="1"/>
</dbReference>
<dbReference type="NCBIfam" id="NF005589">
    <property type="entry name" value="PRK07314.1"/>
    <property type="match status" value="1"/>
</dbReference>
<comment type="pathway">
    <text evidence="1 11">Lipid metabolism; fatty acid biosynthesis.</text>
</comment>
<dbReference type="OrthoDB" id="9808669at2"/>
<dbReference type="PROSITE" id="PS52004">
    <property type="entry name" value="KS3_2"/>
    <property type="match status" value="1"/>
</dbReference>
<keyword evidence="8" id="KW-0443">Lipid metabolism</keyword>
<dbReference type="PANTHER" id="PTHR11712:SF336">
    <property type="entry name" value="3-OXOACYL-[ACYL-CARRIER-PROTEIN] SYNTHASE, MITOCHONDRIAL"/>
    <property type="match status" value="1"/>
</dbReference>
<dbReference type="KEGG" id="nko:Niako_5641"/>
<dbReference type="STRING" id="700598.Niako_5641"/>
<dbReference type="Pfam" id="PF02801">
    <property type="entry name" value="Ketoacyl-synt_C"/>
    <property type="match status" value="1"/>
</dbReference>
<dbReference type="CDD" id="cd00834">
    <property type="entry name" value="KAS_I_II"/>
    <property type="match status" value="1"/>
</dbReference>
<keyword evidence="6 11" id="KW-0808">Transferase</keyword>
<comment type="similarity">
    <text evidence="2 11 13">Belongs to the thiolase-like superfamily. Beta-ketoacyl-ACP synthases family.</text>
</comment>
<dbReference type="NCBIfam" id="TIGR03150">
    <property type="entry name" value="fabF"/>
    <property type="match status" value="1"/>
</dbReference>
<gene>
    <name evidence="15" type="ordered locus">Niako_5641</name>
</gene>
<dbReference type="InterPro" id="IPR014030">
    <property type="entry name" value="Ketoacyl_synth_N"/>
</dbReference>
<evidence type="ECO:0000313" key="16">
    <source>
        <dbReference type="Proteomes" id="UP000005438"/>
    </source>
</evidence>
<dbReference type="HOGENOM" id="CLU_000022_69_2_10"/>
<dbReference type="InterPro" id="IPR000794">
    <property type="entry name" value="Beta-ketoacyl_synthase"/>
</dbReference>
<feature type="domain" description="Ketosynthase family 3 (KS3)" evidence="14">
    <location>
        <begin position="3"/>
        <end position="414"/>
    </location>
</feature>
<dbReference type="PIRSF" id="PIRSF000447">
    <property type="entry name" value="KAS_II"/>
    <property type="match status" value="1"/>
</dbReference>
<dbReference type="eggNOG" id="COG0304">
    <property type="taxonomic scope" value="Bacteria"/>
</dbReference>
<dbReference type="SMART" id="SM00825">
    <property type="entry name" value="PKS_KS"/>
    <property type="match status" value="1"/>
</dbReference>
<dbReference type="PROSITE" id="PS00606">
    <property type="entry name" value="KS3_1"/>
    <property type="match status" value="1"/>
</dbReference>
<evidence type="ECO:0000256" key="4">
    <source>
        <dbReference type="ARBA" id="ARBA00014657"/>
    </source>
</evidence>
<dbReference type="GO" id="GO:0005829">
    <property type="term" value="C:cytosol"/>
    <property type="evidence" value="ECO:0007669"/>
    <property type="project" value="TreeGrafter"/>
</dbReference>
<dbReference type="InterPro" id="IPR017568">
    <property type="entry name" value="3-oxoacyl-ACP_synth-2"/>
</dbReference>
<dbReference type="GO" id="GO:0006633">
    <property type="term" value="P:fatty acid biosynthetic process"/>
    <property type="evidence" value="ECO:0007669"/>
    <property type="project" value="UniProtKB-UniRule"/>
</dbReference>
<dbReference type="SUPFAM" id="SSF53901">
    <property type="entry name" value="Thiolase-like"/>
    <property type="match status" value="2"/>
</dbReference>
<sequence>MQLKRVVVTGIGALTPIGNNLEEYWNGLINGVSGADFITQFDASKFKTRFACELKNFDPLNYLDRKEIKRIDRFTQTAIIASDQAVTDAGINKDNVNVDRVGVVFASGIGGLITFQEEVTNFAKGDGTPRFNPFFIPKMILDIAAGHISMRHGFRGPNFAVVSACASSTNAIMDAFNLIRLGKADIILTGGAENVISEAGVGGFNAMKALSERNDDPKTASRPYDKDRDGFVMGEGSGVLVVEELEHALKRGAKIYCEIAGCGATADAHHITAPHPEGLGAKNVMLVAFEDAGMKAEDIDYVNTHGTSTPLGDIAEIKAITDVFGEHAFKVNISSTKSMTGHCLGAAGVIEAIACIQAVVHDIVPPTINHFTDDPELDSRLNFTFEKAQKRTVRAALSNTFGFGGHNACVIVKKFEA</sequence>
<dbReference type="Gene3D" id="3.40.47.10">
    <property type="match status" value="1"/>
</dbReference>
<evidence type="ECO:0000256" key="8">
    <source>
        <dbReference type="ARBA" id="ARBA00023098"/>
    </source>
</evidence>
<dbReference type="Pfam" id="PF00109">
    <property type="entry name" value="ketoacyl-synt"/>
    <property type="match status" value="1"/>
</dbReference>
<evidence type="ECO:0000256" key="6">
    <source>
        <dbReference type="ARBA" id="ARBA00022679"/>
    </source>
</evidence>
<evidence type="ECO:0000313" key="15">
    <source>
        <dbReference type="EMBL" id="AEW01873.1"/>
    </source>
</evidence>
<reference evidence="15 16" key="1">
    <citation type="submission" date="2011-12" db="EMBL/GenBank/DDBJ databases">
        <title>The complete genome of Niastella koreensis GR20-10.</title>
        <authorList>
            <consortium name="US DOE Joint Genome Institute (JGI-PGF)"/>
            <person name="Lucas S."/>
            <person name="Han J."/>
            <person name="Lapidus A."/>
            <person name="Bruce D."/>
            <person name="Goodwin L."/>
            <person name="Pitluck S."/>
            <person name="Peters L."/>
            <person name="Kyrpides N."/>
            <person name="Mavromatis K."/>
            <person name="Ivanova N."/>
            <person name="Mikhailova N."/>
            <person name="Davenport K."/>
            <person name="Saunders E."/>
            <person name="Detter J.C."/>
            <person name="Tapia R."/>
            <person name="Han C."/>
            <person name="Land M."/>
            <person name="Hauser L."/>
            <person name="Markowitz V."/>
            <person name="Cheng J.-F."/>
            <person name="Hugenholtz P."/>
            <person name="Woyke T."/>
            <person name="Wu D."/>
            <person name="Tindall B."/>
            <person name="Pomrenke H."/>
            <person name="Brambilla E."/>
            <person name="Klenk H.-P."/>
            <person name="Eisen J.A."/>
        </authorList>
    </citation>
    <scope>NUCLEOTIDE SEQUENCE [LARGE SCALE GENOMIC DNA]</scope>
    <source>
        <strain evidence="16">DSM 17620 / KACC 11465 / NBRC 106392 / GR20-10</strain>
    </source>
</reference>
<evidence type="ECO:0000256" key="9">
    <source>
        <dbReference type="ARBA" id="ARBA00023160"/>
    </source>
</evidence>
<evidence type="ECO:0000256" key="11">
    <source>
        <dbReference type="PIRNR" id="PIRNR000447"/>
    </source>
</evidence>
<dbReference type="InterPro" id="IPR014031">
    <property type="entry name" value="Ketoacyl_synth_C"/>
</dbReference>
<keyword evidence="10 11" id="KW-0012">Acyltransferase</keyword>
<comment type="function">
    <text evidence="11">Involved in the type II fatty acid elongation cycle. Catalyzes the elongation of a wide range of acyl-ACP by the addition of two carbons from malonyl-ACP to an acyl acceptor. Can efficiently catalyze the conversion of palmitoleoyl-ACP (cis-hexadec-9-enoyl-ACP) to cis-vaccenoyl-ACP (cis-octadec-11-enoyl-ACP), an essential step in the thermal regulation of fatty acid composition.</text>
</comment>
<dbReference type="PANTHER" id="PTHR11712">
    <property type="entry name" value="POLYKETIDE SYNTHASE-RELATED"/>
    <property type="match status" value="1"/>
</dbReference>
<evidence type="ECO:0000256" key="12">
    <source>
        <dbReference type="PIRSR" id="PIRSR000447-1"/>
    </source>
</evidence>
<dbReference type="EC" id="2.3.1.179" evidence="3 11"/>
<evidence type="ECO:0000256" key="3">
    <source>
        <dbReference type="ARBA" id="ARBA00012356"/>
    </source>
</evidence>
<comment type="catalytic activity">
    <reaction evidence="11">
        <text>a fatty acyl-[ACP] + malonyl-[ACP] + H(+) = a 3-oxoacyl-[ACP] + holo-[ACP] + CO2</text>
        <dbReference type="Rhea" id="RHEA:22836"/>
        <dbReference type="Rhea" id="RHEA-COMP:9623"/>
        <dbReference type="Rhea" id="RHEA-COMP:9685"/>
        <dbReference type="Rhea" id="RHEA-COMP:9916"/>
        <dbReference type="Rhea" id="RHEA-COMP:14125"/>
        <dbReference type="ChEBI" id="CHEBI:15378"/>
        <dbReference type="ChEBI" id="CHEBI:16526"/>
        <dbReference type="ChEBI" id="CHEBI:64479"/>
        <dbReference type="ChEBI" id="CHEBI:78449"/>
        <dbReference type="ChEBI" id="CHEBI:78776"/>
        <dbReference type="ChEBI" id="CHEBI:138651"/>
    </reaction>
</comment>
<accession>G8TJX5</accession>
<evidence type="ECO:0000256" key="2">
    <source>
        <dbReference type="ARBA" id="ARBA00008467"/>
    </source>
</evidence>
<keyword evidence="5 11" id="KW-0444">Lipid biosynthesis</keyword>
<dbReference type="InterPro" id="IPR020841">
    <property type="entry name" value="PKS_Beta-ketoAc_synthase_dom"/>
</dbReference>
<dbReference type="InterPro" id="IPR016039">
    <property type="entry name" value="Thiolase-like"/>
</dbReference>
<name>G8TJX5_NIAKG</name>
<feature type="active site" description="For beta-ketoacyl synthase activity" evidence="12">
    <location>
        <position position="165"/>
    </location>
</feature>
<dbReference type="RefSeq" id="WP_014221784.1">
    <property type="nucleotide sequence ID" value="NC_016609.1"/>
</dbReference>
<keyword evidence="9 11" id="KW-0275">Fatty acid biosynthesis</keyword>
<organism evidence="15 16">
    <name type="scientific">Niastella koreensis (strain DSM 17620 / KACC 11465 / NBRC 106392 / GR20-10)</name>
    <dbReference type="NCBI Taxonomy" id="700598"/>
    <lineage>
        <taxon>Bacteria</taxon>
        <taxon>Pseudomonadati</taxon>
        <taxon>Bacteroidota</taxon>
        <taxon>Chitinophagia</taxon>
        <taxon>Chitinophagales</taxon>
        <taxon>Chitinophagaceae</taxon>
        <taxon>Niastella</taxon>
    </lineage>
</organism>
<comment type="catalytic activity">
    <reaction evidence="11">
        <text>(9Z)-hexadecenoyl-[ACP] + malonyl-[ACP] + H(+) = 3-oxo-(11Z)-octadecenoyl-[ACP] + holo-[ACP] + CO2</text>
        <dbReference type="Rhea" id="RHEA:55040"/>
        <dbReference type="Rhea" id="RHEA-COMP:9623"/>
        <dbReference type="Rhea" id="RHEA-COMP:9685"/>
        <dbReference type="Rhea" id="RHEA-COMP:10800"/>
        <dbReference type="Rhea" id="RHEA-COMP:14074"/>
        <dbReference type="ChEBI" id="CHEBI:15378"/>
        <dbReference type="ChEBI" id="CHEBI:16526"/>
        <dbReference type="ChEBI" id="CHEBI:64479"/>
        <dbReference type="ChEBI" id="CHEBI:78449"/>
        <dbReference type="ChEBI" id="CHEBI:83989"/>
        <dbReference type="ChEBI" id="CHEBI:138538"/>
        <dbReference type="EC" id="2.3.1.179"/>
    </reaction>
</comment>
<dbReference type="Proteomes" id="UP000005438">
    <property type="component" value="Chromosome"/>
</dbReference>
<keyword evidence="7" id="KW-0276">Fatty acid metabolism</keyword>
<dbReference type="InterPro" id="IPR018201">
    <property type="entry name" value="Ketoacyl_synth_AS"/>
</dbReference>
<proteinExistence type="inferred from homology"/>
<dbReference type="PATRIC" id="fig|700598.3.peg.5780"/>
<evidence type="ECO:0000259" key="14">
    <source>
        <dbReference type="PROSITE" id="PS52004"/>
    </source>
</evidence>
<evidence type="ECO:0000256" key="1">
    <source>
        <dbReference type="ARBA" id="ARBA00005194"/>
    </source>
</evidence>
<dbReference type="EMBL" id="CP003178">
    <property type="protein sequence ID" value="AEW01873.1"/>
    <property type="molecule type" value="Genomic_DNA"/>
</dbReference>
<evidence type="ECO:0000256" key="13">
    <source>
        <dbReference type="RuleBase" id="RU003694"/>
    </source>
</evidence>
<evidence type="ECO:0000256" key="5">
    <source>
        <dbReference type="ARBA" id="ARBA00022516"/>
    </source>
</evidence>
<dbReference type="UniPathway" id="UPA00094"/>
<evidence type="ECO:0000256" key="7">
    <source>
        <dbReference type="ARBA" id="ARBA00022832"/>
    </source>
</evidence>